<name>A0A8X6JGT3_TRICU</name>
<keyword evidence="1" id="KW-1133">Transmembrane helix</keyword>
<protein>
    <submittedName>
        <fullName evidence="2">Uncharacterized protein</fullName>
    </submittedName>
</protein>
<evidence type="ECO:0000313" key="2">
    <source>
        <dbReference type="EMBL" id="GFR24608.1"/>
    </source>
</evidence>
<keyword evidence="1" id="KW-0472">Membrane</keyword>
<comment type="caution">
    <text evidence="2">The sequence shown here is derived from an EMBL/GenBank/DDBJ whole genome shotgun (WGS) entry which is preliminary data.</text>
</comment>
<dbReference type="Proteomes" id="UP000887116">
    <property type="component" value="Unassembled WGS sequence"/>
</dbReference>
<organism evidence="2 3">
    <name type="scientific">Trichonephila clavata</name>
    <name type="common">Joro spider</name>
    <name type="synonym">Nephila clavata</name>
    <dbReference type="NCBI Taxonomy" id="2740835"/>
    <lineage>
        <taxon>Eukaryota</taxon>
        <taxon>Metazoa</taxon>
        <taxon>Ecdysozoa</taxon>
        <taxon>Arthropoda</taxon>
        <taxon>Chelicerata</taxon>
        <taxon>Arachnida</taxon>
        <taxon>Araneae</taxon>
        <taxon>Araneomorphae</taxon>
        <taxon>Entelegynae</taxon>
        <taxon>Araneoidea</taxon>
        <taxon>Nephilidae</taxon>
        <taxon>Trichonephila</taxon>
    </lineage>
</organism>
<keyword evidence="1" id="KW-0812">Transmembrane</keyword>
<evidence type="ECO:0000313" key="3">
    <source>
        <dbReference type="Proteomes" id="UP000887116"/>
    </source>
</evidence>
<keyword evidence="3" id="KW-1185">Reference proteome</keyword>
<dbReference type="EMBL" id="BMAO01018594">
    <property type="protein sequence ID" value="GFR24608.1"/>
    <property type="molecule type" value="Genomic_DNA"/>
</dbReference>
<proteinExistence type="predicted"/>
<evidence type="ECO:0000256" key="1">
    <source>
        <dbReference type="SAM" id="Phobius"/>
    </source>
</evidence>
<feature type="transmembrane region" description="Helical" evidence="1">
    <location>
        <begin position="28"/>
        <end position="48"/>
    </location>
</feature>
<sequence length="90" mass="10279">MDSFAVSQHTLTLFLLGRFQFGIHTLQFAWLSVLRVTLFVSPVVYLGMVPSESCGRITIFSNEDRTVLGRKAYPLLLSPFLVQFPLRYHS</sequence>
<dbReference type="AlphaFoldDB" id="A0A8X6JGT3"/>
<accession>A0A8X6JGT3</accession>
<reference evidence="2" key="1">
    <citation type="submission" date="2020-07" db="EMBL/GenBank/DDBJ databases">
        <title>Multicomponent nature underlies the extraordinary mechanical properties of spider dragline silk.</title>
        <authorList>
            <person name="Kono N."/>
            <person name="Nakamura H."/>
            <person name="Mori M."/>
            <person name="Yoshida Y."/>
            <person name="Ohtoshi R."/>
            <person name="Malay A.D."/>
            <person name="Moran D.A.P."/>
            <person name="Tomita M."/>
            <person name="Numata K."/>
            <person name="Arakawa K."/>
        </authorList>
    </citation>
    <scope>NUCLEOTIDE SEQUENCE</scope>
</reference>
<gene>
    <name evidence="2" type="ORF">TNCT_237931</name>
</gene>